<feature type="chain" id="PRO_5021332843" description="DUF4168 domain-containing protein" evidence="2">
    <location>
        <begin position="22"/>
        <end position="171"/>
    </location>
</feature>
<sequence>MKKLSFFFLAAALGSALSAAAQQAPDLRNQAMDNTRQLAQRIGLDDARTPQVKRATYERLVQENELKQMYGIDPAMLQSKMTVVDKEYAEKLKGILTDAQYQRYVAVTAAAATPPAAPVATAAVVPAAPATVLTPKAPAKKDATPKAKTMPGAPVKKALPKAATASVPQRS</sequence>
<dbReference type="AlphaFoldDB" id="A0A4Z0PXM4"/>
<comment type="caution">
    <text evidence="3">The sequence shown here is derived from an EMBL/GenBank/DDBJ whole genome shotgun (WGS) entry which is preliminary data.</text>
</comment>
<evidence type="ECO:0000313" key="3">
    <source>
        <dbReference type="EMBL" id="TGE22059.1"/>
    </source>
</evidence>
<reference evidence="3 4" key="1">
    <citation type="submission" date="2019-04" db="EMBL/GenBank/DDBJ databases">
        <authorList>
            <person name="Feng G."/>
            <person name="Zhang J."/>
            <person name="Zhu H."/>
        </authorList>
    </citation>
    <scope>NUCLEOTIDE SEQUENCE [LARGE SCALE GENOMIC DNA]</scope>
    <source>
        <strain evidence="3 4">JCM 31653</strain>
    </source>
</reference>
<evidence type="ECO:0000256" key="2">
    <source>
        <dbReference type="SAM" id="SignalP"/>
    </source>
</evidence>
<feature type="region of interest" description="Disordered" evidence="1">
    <location>
        <begin position="134"/>
        <end position="171"/>
    </location>
</feature>
<organism evidence="3 4">
    <name type="scientific">Hymenobacter aquaticus</name>
    <dbReference type="NCBI Taxonomy" id="1867101"/>
    <lineage>
        <taxon>Bacteria</taxon>
        <taxon>Pseudomonadati</taxon>
        <taxon>Bacteroidota</taxon>
        <taxon>Cytophagia</taxon>
        <taxon>Cytophagales</taxon>
        <taxon>Hymenobacteraceae</taxon>
        <taxon>Hymenobacter</taxon>
    </lineage>
</organism>
<evidence type="ECO:0008006" key="5">
    <source>
        <dbReference type="Google" id="ProtNLM"/>
    </source>
</evidence>
<dbReference type="RefSeq" id="WP_135464582.1">
    <property type="nucleotide sequence ID" value="NZ_SRLC01000002.1"/>
</dbReference>
<name>A0A4Z0PXM4_9BACT</name>
<dbReference type="EMBL" id="SRLC01000002">
    <property type="protein sequence ID" value="TGE22059.1"/>
    <property type="molecule type" value="Genomic_DNA"/>
</dbReference>
<protein>
    <recommendedName>
        <fullName evidence="5">DUF4168 domain-containing protein</fullName>
    </recommendedName>
</protein>
<gene>
    <name evidence="3" type="ORF">E5K00_17560</name>
</gene>
<keyword evidence="2" id="KW-0732">Signal</keyword>
<evidence type="ECO:0000313" key="4">
    <source>
        <dbReference type="Proteomes" id="UP000297549"/>
    </source>
</evidence>
<feature type="signal peptide" evidence="2">
    <location>
        <begin position="1"/>
        <end position="21"/>
    </location>
</feature>
<dbReference type="Proteomes" id="UP000297549">
    <property type="component" value="Unassembled WGS sequence"/>
</dbReference>
<accession>A0A4Z0PXM4</accession>
<proteinExistence type="predicted"/>
<dbReference type="OrthoDB" id="884032at2"/>
<evidence type="ECO:0000256" key="1">
    <source>
        <dbReference type="SAM" id="MobiDB-lite"/>
    </source>
</evidence>
<keyword evidence="4" id="KW-1185">Reference proteome</keyword>